<dbReference type="PANTHER" id="PTHR28642">
    <property type="entry name" value="MEIOSIS 1 ARREST PROTEIN"/>
    <property type="match status" value="1"/>
</dbReference>
<name>A0A3B5B089_9TELE</name>
<dbReference type="PANTHER" id="PTHR28642:SF1">
    <property type="entry name" value="MEIOSIS 1 ARREST PROTEIN"/>
    <property type="match status" value="1"/>
</dbReference>
<feature type="compositionally biased region" description="Low complexity" evidence="1">
    <location>
        <begin position="438"/>
        <end position="449"/>
    </location>
</feature>
<dbReference type="GO" id="GO:0007283">
    <property type="term" value="P:spermatogenesis"/>
    <property type="evidence" value="ECO:0007669"/>
    <property type="project" value="InterPro"/>
</dbReference>
<accession>A0A3B5B089</accession>
<sequence>MDNRKRPAASSNSGSLVFWSSSFPRQPARVLIVDALPPWWSETCTVLCDALDNFLSLACTLDGPCRIPLLSLYAISRQQECLLPFVQVRSNLARLHSCVEELRSIPGEGCIRGAARGGDLLRQAVLDSLQQYKQYIRHTSAGSQTSNNISVTVVTSQPGRGTVRQLETGLKHADLMSLKRLLVVQIKSGGDWDQDTPSPEATHAETEDSLMLGTEVDLQQVENSVFALEMVLKAWLQEQGGDREHLHLLLMWSFVAFCTCAVCVKCDMQERLISPALIPLAPNLGVKTESVRDFLPVTKMSANQSPPPQRLKVIKALRADGVCESVLYGLPLVLRPTTCWQLDWDEMETNHSLFHALCHTHDLFLLVQVEPLQKSTAGGVYSHYILQPSPSLSFLLKPVVSKELLLPFSLPVSTQDPAPSGRQLGTSSKVRATVAPLPSSSFASSSSSLGPPPAKASRPALSFLSGGRRAPTPTRQEEDNDNSMIVQ</sequence>
<protein>
    <submittedName>
        <fullName evidence="2">Meiosis 1 associated protein</fullName>
    </submittedName>
</protein>
<dbReference type="InterPro" id="IPR033587">
    <property type="entry name" value="M1AP"/>
</dbReference>
<feature type="region of interest" description="Disordered" evidence="1">
    <location>
        <begin position="438"/>
        <end position="487"/>
    </location>
</feature>
<evidence type="ECO:0000313" key="2">
    <source>
        <dbReference type="Ensembl" id="ENSSPAP00000023479.1"/>
    </source>
</evidence>
<organism evidence="2">
    <name type="scientific">Stegastes partitus</name>
    <name type="common">bicolor damselfish</name>
    <dbReference type="NCBI Taxonomy" id="144197"/>
    <lineage>
        <taxon>Eukaryota</taxon>
        <taxon>Metazoa</taxon>
        <taxon>Chordata</taxon>
        <taxon>Craniata</taxon>
        <taxon>Vertebrata</taxon>
        <taxon>Euteleostomi</taxon>
        <taxon>Actinopterygii</taxon>
        <taxon>Neopterygii</taxon>
        <taxon>Teleostei</taxon>
        <taxon>Neoteleostei</taxon>
        <taxon>Acanthomorphata</taxon>
        <taxon>Ovalentaria</taxon>
        <taxon>Pomacentridae</taxon>
        <taxon>Stegastes</taxon>
    </lineage>
</organism>
<dbReference type="GO" id="GO:0051308">
    <property type="term" value="P:male meiosis chromosome separation"/>
    <property type="evidence" value="ECO:0007669"/>
    <property type="project" value="TreeGrafter"/>
</dbReference>
<dbReference type="GeneTree" id="ENSGT00390000005656"/>
<dbReference type="STRING" id="144197.ENSSPAP00000023479"/>
<dbReference type="GO" id="GO:0007127">
    <property type="term" value="P:meiosis I"/>
    <property type="evidence" value="ECO:0007669"/>
    <property type="project" value="InterPro"/>
</dbReference>
<dbReference type="Ensembl" id="ENSSPAT00000023857.1">
    <property type="protein sequence ID" value="ENSSPAP00000023479.1"/>
    <property type="gene ID" value="ENSSPAG00000017701.1"/>
</dbReference>
<reference evidence="2" key="1">
    <citation type="submission" date="2023-09" db="UniProtKB">
        <authorList>
            <consortium name="Ensembl"/>
        </authorList>
    </citation>
    <scope>IDENTIFICATION</scope>
</reference>
<evidence type="ECO:0000256" key="1">
    <source>
        <dbReference type="SAM" id="MobiDB-lite"/>
    </source>
</evidence>
<dbReference type="AlphaFoldDB" id="A0A3B5B089"/>
<proteinExistence type="predicted"/>